<sequence>MVVLDQSHRQDACLVVDALVVKHGDETKCPVTESIEVFFPSNMMIKFETTLSKETLAANPLDQDSKLHPGKLFVLRMKRLAEHLSRCKLCRHRFAELEDVGHLYSVLAIVNGVLSSFFRVWYPNDNTSEILKFEFGRNIMPVEAKRATRRVIRERNREVKKKGVKTYRKEREILPMRKKLMRFYINPIQVLIHQLKEQLYKAAQQTPKDETARVPNKIPAKYHNMPIHEFLSSDPPIDLFETLELLEVGEDSEEKNDGKTEETDSAIDH</sequence>
<protein>
    <submittedName>
        <fullName evidence="2">Uncharacterized protein</fullName>
    </submittedName>
</protein>
<dbReference type="KEGG" id="crq:GCK72_001120"/>
<evidence type="ECO:0000256" key="1">
    <source>
        <dbReference type="SAM" id="MobiDB-lite"/>
    </source>
</evidence>
<feature type="region of interest" description="Disordered" evidence="1">
    <location>
        <begin position="247"/>
        <end position="269"/>
    </location>
</feature>
<evidence type="ECO:0000313" key="2">
    <source>
        <dbReference type="EMBL" id="KAF1769303.1"/>
    </source>
</evidence>
<dbReference type="Proteomes" id="UP000483820">
    <property type="component" value="Chromosome I"/>
</dbReference>
<feature type="compositionally biased region" description="Basic and acidic residues" evidence="1">
    <location>
        <begin position="255"/>
        <end position="269"/>
    </location>
</feature>
<dbReference type="CTD" id="9801700"/>
<dbReference type="GeneID" id="9801700"/>
<proteinExistence type="predicted"/>
<dbReference type="EMBL" id="WUAV01000001">
    <property type="protein sequence ID" value="KAF1769303.1"/>
    <property type="molecule type" value="Genomic_DNA"/>
</dbReference>
<comment type="caution">
    <text evidence="2">The sequence shown here is derived from an EMBL/GenBank/DDBJ whole genome shotgun (WGS) entry which is preliminary data.</text>
</comment>
<organism evidence="2 3">
    <name type="scientific">Caenorhabditis remanei</name>
    <name type="common">Caenorhabditis vulgaris</name>
    <dbReference type="NCBI Taxonomy" id="31234"/>
    <lineage>
        <taxon>Eukaryota</taxon>
        <taxon>Metazoa</taxon>
        <taxon>Ecdysozoa</taxon>
        <taxon>Nematoda</taxon>
        <taxon>Chromadorea</taxon>
        <taxon>Rhabditida</taxon>
        <taxon>Rhabditina</taxon>
        <taxon>Rhabditomorpha</taxon>
        <taxon>Rhabditoidea</taxon>
        <taxon>Rhabditidae</taxon>
        <taxon>Peloderinae</taxon>
        <taxon>Caenorhabditis</taxon>
    </lineage>
</organism>
<accession>A0A6A5HSV7</accession>
<dbReference type="RefSeq" id="XP_053591493.1">
    <property type="nucleotide sequence ID" value="XM_053722848.1"/>
</dbReference>
<gene>
    <name evidence="2" type="ORF">GCK72_001120</name>
</gene>
<evidence type="ECO:0000313" key="3">
    <source>
        <dbReference type="Proteomes" id="UP000483820"/>
    </source>
</evidence>
<reference evidence="2 3" key="1">
    <citation type="submission" date="2019-12" db="EMBL/GenBank/DDBJ databases">
        <title>Chromosome-level assembly of the Caenorhabditis remanei genome.</title>
        <authorList>
            <person name="Teterina A.A."/>
            <person name="Willis J.H."/>
            <person name="Phillips P.C."/>
        </authorList>
    </citation>
    <scope>NUCLEOTIDE SEQUENCE [LARGE SCALE GENOMIC DNA]</scope>
    <source>
        <strain evidence="2 3">PX506</strain>
        <tissue evidence="2">Whole organism</tissue>
    </source>
</reference>
<dbReference type="AlphaFoldDB" id="A0A6A5HSV7"/>
<name>A0A6A5HSV7_CAERE</name>